<evidence type="ECO:0000259" key="2">
    <source>
        <dbReference type="PROSITE" id="PS51192"/>
    </source>
</evidence>
<dbReference type="PROSITE" id="PS51194">
    <property type="entry name" value="HELICASE_CTER"/>
    <property type="match status" value="1"/>
</dbReference>
<evidence type="ECO:0008006" key="6">
    <source>
        <dbReference type="Google" id="ProtNLM"/>
    </source>
</evidence>
<dbReference type="InterPro" id="IPR050742">
    <property type="entry name" value="Helicase_Restrict-Modif_Enz"/>
</dbReference>
<reference evidence="4" key="1">
    <citation type="submission" date="2021-02" db="EMBL/GenBank/DDBJ databases">
        <authorList>
            <person name="Dougan E. K."/>
            <person name="Rhodes N."/>
            <person name="Thang M."/>
            <person name="Chan C."/>
        </authorList>
    </citation>
    <scope>NUCLEOTIDE SEQUENCE</scope>
</reference>
<dbReference type="Pfam" id="PF00271">
    <property type="entry name" value="Helicase_C"/>
    <property type="match status" value="1"/>
</dbReference>
<dbReference type="Gene3D" id="3.40.50.300">
    <property type="entry name" value="P-loop containing nucleotide triphosphate hydrolases"/>
    <property type="match status" value="2"/>
</dbReference>
<dbReference type="SUPFAM" id="SSF52540">
    <property type="entry name" value="P-loop containing nucleoside triphosphate hydrolases"/>
    <property type="match status" value="1"/>
</dbReference>
<dbReference type="SMART" id="SM00490">
    <property type="entry name" value="HELICc"/>
    <property type="match status" value="1"/>
</dbReference>
<dbReference type="InterPro" id="IPR027417">
    <property type="entry name" value="P-loop_NTPase"/>
</dbReference>
<evidence type="ECO:0000259" key="3">
    <source>
        <dbReference type="PROSITE" id="PS51194"/>
    </source>
</evidence>
<feature type="domain" description="Helicase ATP-binding" evidence="2">
    <location>
        <begin position="282"/>
        <end position="416"/>
    </location>
</feature>
<sequence length="761" mass="84421">MQHRRSRARRLRRIVSLLLGACSLALFRAASLQSYSWCGSCFAGTLIPAFVQSRSWSGASFAQTLAPTGLHGCMARSAGASWQESRTEEASAEDGEHGSLVRLLEVPSPEQRKLTQDEVGSFMKRVRMLAQEALTWPHLPPWERLEWAALLHDAVPMKELPPWFLEERNLTRRDVGVDLLSLDGERAVQCKCYNGVVPTIQIRRFLRVSKLIFQAKDLILLTSNSSKLTQKSVELLRDAGAHHYTITQRAIKKLANAKSILESSSASNAEDNSALRSCQDACLRACHNGSRVIEMACGSGKTRVMRELANKADGKVLIVVPSLVLLGQFFEAFPTFCCAGTGYNDRINYDAEGFLAVSDSAHLLANVTFAEIYIDEAHHPLPPGCPGAARVYRFSATHRQQPDFEYPMGQAIEDGILCDYDVVIPIVSANATNACLADMIRRRAGHFRRILAYCNSISEAKRFQKALQEVGLFAWHINGFSPASERARVMAEFAGPLKSPAHVMVTVQILGEGVNIPNADTCMFLQPRRSYVSIVQAIGRVLRQHPTKPLGHVILPAVPDTFGKPGYSEYDRATQPDNITHLAKQKHPPVLSRVTNGSRVAFASFRQMHGGRLERFMMALAHADKRLKEALSSDRRGRVHFIDARSMQDSAASPMPIIKREFKTILLRLCVEVRRGKIAVIICKLLHLVRDGFLCKIHPSPTRDCSHSGWAAKAVRFAVGVFPPSRCEALRVLILLSRSAWSFGLTQVFTGEVVAKTLLRT</sequence>
<dbReference type="PANTHER" id="PTHR47396:SF1">
    <property type="entry name" value="ATP-DEPENDENT HELICASE IRC3-RELATED"/>
    <property type="match status" value="1"/>
</dbReference>
<protein>
    <recommendedName>
        <fullName evidence="6">RNA helicase</fullName>
    </recommendedName>
</protein>
<name>A0A813GJM3_POLGL</name>
<keyword evidence="5" id="KW-1185">Reference proteome</keyword>
<dbReference type="GO" id="GO:0003677">
    <property type="term" value="F:DNA binding"/>
    <property type="evidence" value="ECO:0007669"/>
    <property type="project" value="InterPro"/>
</dbReference>
<feature type="chain" id="PRO_5032444514" description="RNA helicase" evidence="1">
    <location>
        <begin position="30"/>
        <end position="761"/>
    </location>
</feature>
<dbReference type="GO" id="GO:0016787">
    <property type="term" value="F:hydrolase activity"/>
    <property type="evidence" value="ECO:0007669"/>
    <property type="project" value="InterPro"/>
</dbReference>
<accession>A0A813GJM3</accession>
<dbReference type="GO" id="GO:0005524">
    <property type="term" value="F:ATP binding"/>
    <property type="evidence" value="ECO:0007669"/>
    <property type="project" value="InterPro"/>
</dbReference>
<feature type="signal peptide" evidence="1">
    <location>
        <begin position="1"/>
        <end position="29"/>
    </location>
</feature>
<evidence type="ECO:0000313" key="4">
    <source>
        <dbReference type="EMBL" id="CAE8623083.1"/>
    </source>
</evidence>
<dbReference type="GO" id="GO:0005829">
    <property type="term" value="C:cytosol"/>
    <property type="evidence" value="ECO:0007669"/>
    <property type="project" value="TreeGrafter"/>
</dbReference>
<dbReference type="InterPro" id="IPR006935">
    <property type="entry name" value="Helicase/UvrB_N"/>
</dbReference>
<dbReference type="PROSITE" id="PS51192">
    <property type="entry name" value="HELICASE_ATP_BIND_1"/>
    <property type="match status" value="1"/>
</dbReference>
<dbReference type="InterPro" id="IPR014001">
    <property type="entry name" value="Helicase_ATP-bd"/>
</dbReference>
<dbReference type="InterPro" id="IPR001650">
    <property type="entry name" value="Helicase_C-like"/>
</dbReference>
<feature type="domain" description="Helicase C-terminal" evidence="3">
    <location>
        <begin position="439"/>
        <end position="598"/>
    </location>
</feature>
<comment type="caution">
    <text evidence="4">The sequence shown here is derived from an EMBL/GenBank/DDBJ whole genome shotgun (WGS) entry which is preliminary data.</text>
</comment>
<dbReference type="EMBL" id="CAJNNV010028111">
    <property type="protein sequence ID" value="CAE8623083.1"/>
    <property type="molecule type" value="Genomic_DNA"/>
</dbReference>
<dbReference type="PANTHER" id="PTHR47396">
    <property type="entry name" value="TYPE I RESTRICTION ENZYME ECOKI R PROTEIN"/>
    <property type="match status" value="1"/>
</dbReference>
<dbReference type="AlphaFoldDB" id="A0A813GJM3"/>
<evidence type="ECO:0000256" key="1">
    <source>
        <dbReference type="SAM" id="SignalP"/>
    </source>
</evidence>
<proteinExistence type="predicted"/>
<dbReference type="OrthoDB" id="448300at2759"/>
<dbReference type="Proteomes" id="UP000654075">
    <property type="component" value="Unassembled WGS sequence"/>
</dbReference>
<organism evidence="4 5">
    <name type="scientific">Polarella glacialis</name>
    <name type="common">Dinoflagellate</name>
    <dbReference type="NCBI Taxonomy" id="89957"/>
    <lineage>
        <taxon>Eukaryota</taxon>
        <taxon>Sar</taxon>
        <taxon>Alveolata</taxon>
        <taxon>Dinophyceae</taxon>
        <taxon>Suessiales</taxon>
        <taxon>Suessiaceae</taxon>
        <taxon>Polarella</taxon>
    </lineage>
</organism>
<evidence type="ECO:0000313" key="5">
    <source>
        <dbReference type="Proteomes" id="UP000654075"/>
    </source>
</evidence>
<gene>
    <name evidence="4" type="ORF">PGLA1383_LOCUS40398</name>
</gene>
<keyword evidence="1" id="KW-0732">Signal</keyword>
<dbReference type="Pfam" id="PF04851">
    <property type="entry name" value="ResIII"/>
    <property type="match status" value="1"/>
</dbReference>